<evidence type="ECO:0000313" key="2">
    <source>
        <dbReference type="Proteomes" id="UP001066276"/>
    </source>
</evidence>
<dbReference type="Proteomes" id="UP001066276">
    <property type="component" value="Chromosome 1_1"/>
</dbReference>
<dbReference type="AlphaFoldDB" id="A0AAV7WLS2"/>
<dbReference type="EMBL" id="JANPWB010000001">
    <property type="protein sequence ID" value="KAJ1213745.1"/>
    <property type="molecule type" value="Genomic_DNA"/>
</dbReference>
<name>A0AAV7WLS2_PLEWA</name>
<protein>
    <submittedName>
        <fullName evidence="1">Uncharacterized protein</fullName>
    </submittedName>
</protein>
<evidence type="ECO:0000313" key="1">
    <source>
        <dbReference type="EMBL" id="KAJ1213745.1"/>
    </source>
</evidence>
<comment type="caution">
    <text evidence="1">The sequence shown here is derived from an EMBL/GenBank/DDBJ whole genome shotgun (WGS) entry which is preliminary data.</text>
</comment>
<reference evidence="1" key="1">
    <citation type="journal article" date="2022" name="bioRxiv">
        <title>Sequencing and chromosome-scale assembly of the giantPleurodeles waltlgenome.</title>
        <authorList>
            <person name="Brown T."/>
            <person name="Elewa A."/>
            <person name="Iarovenko S."/>
            <person name="Subramanian E."/>
            <person name="Araus A.J."/>
            <person name="Petzold A."/>
            <person name="Susuki M."/>
            <person name="Suzuki K.-i.T."/>
            <person name="Hayashi T."/>
            <person name="Toyoda A."/>
            <person name="Oliveira C."/>
            <person name="Osipova E."/>
            <person name="Leigh N.D."/>
            <person name="Simon A."/>
            <person name="Yun M.H."/>
        </authorList>
    </citation>
    <scope>NUCLEOTIDE SEQUENCE</scope>
    <source>
        <strain evidence="1">20211129_DDA</strain>
        <tissue evidence="1">Liver</tissue>
    </source>
</reference>
<gene>
    <name evidence="1" type="ORF">NDU88_001376</name>
</gene>
<organism evidence="1 2">
    <name type="scientific">Pleurodeles waltl</name>
    <name type="common">Iberian ribbed newt</name>
    <dbReference type="NCBI Taxonomy" id="8319"/>
    <lineage>
        <taxon>Eukaryota</taxon>
        <taxon>Metazoa</taxon>
        <taxon>Chordata</taxon>
        <taxon>Craniata</taxon>
        <taxon>Vertebrata</taxon>
        <taxon>Euteleostomi</taxon>
        <taxon>Amphibia</taxon>
        <taxon>Batrachia</taxon>
        <taxon>Caudata</taxon>
        <taxon>Salamandroidea</taxon>
        <taxon>Salamandridae</taxon>
        <taxon>Pleurodelinae</taxon>
        <taxon>Pleurodeles</taxon>
    </lineage>
</organism>
<accession>A0AAV7WLS2</accession>
<proteinExistence type="predicted"/>
<sequence length="96" mass="10478">MMGQERQNPCMGRVAGDPEGQRKCILQCAEVPDAIVAGRGGRVIVRLDGTLSLERRRREREEAKLFVQTVTSEASSHSGFPCVTGGLCREAETDDT</sequence>
<keyword evidence="2" id="KW-1185">Reference proteome</keyword>